<dbReference type="Pfam" id="PF13489">
    <property type="entry name" value="Methyltransf_23"/>
    <property type="match status" value="1"/>
</dbReference>
<evidence type="ECO:0008006" key="3">
    <source>
        <dbReference type="Google" id="ProtNLM"/>
    </source>
</evidence>
<dbReference type="Proteomes" id="UP000214365">
    <property type="component" value="Unassembled WGS sequence"/>
</dbReference>
<dbReference type="Gene3D" id="3.40.50.150">
    <property type="entry name" value="Vaccinia Virus protein VP39"/>
    <property type="match status" value="1"/>
</dbReference>
<reference evidence="1 2" key="1">
    <citation type="submission" date="2015-06" db="EMBL/GenBank/DDBJ databases">
        <title>Talaromyces atroroseus IBT 11181 draft genome.</title>
        <authorList>
            <person name="Rasmussen K.B."/>
            <person name="Rasmussen S."/>
            <person name="Petersen B."/>
            <person name="Sicheritz-Ponten T."/>
            <person name="Mortensen U.H."/>
            <person name="Thrane U."/>
        </authorList>
    </citation>
    <scope>NUCLEOTIDE SEQUENCE [LARGE SCALE GENOMIC DNA]</scope>
    <source>
        <strain evidence="1 2">IBT 11181</strain>
    </source>
</reference>
<dbReference type="OrthoDB" id="4221597at2759"/>
<organism evidence="1 2">
    <name type="scientific">Talaromyces atroroseus</name>
    <dbReference type="NCBI Taxonomy" id="1441469"/>
    <lineage>
        <taxon>Eukaryota</taxon>
        <taxon>Fungi</taxon>
        <taxon>Dikarya</taxon>
        <taxon>Ascomycota</taxon>
        <taxon>Pezizomycotina</taxon>
        <taxon>Eurotiomycetes</taxon>
        <taxon>Eurotiomycetidae</taxon>
        <taxon>Eurotiales</taxon>
        <taxon>Trichocomaceae</taxon>
        <taxon>Talaromyces</taxon>
        <taxon>Talaromyces sect. Trachyspermi</taxon>
    </lineage>
</organism>
<sequence length="272" mass="30839">MLSEEQKKDVAGRYFLPRNVEEAKRMQNQHEWVKGSAHGLILAPIDLKRSGMRVLDAATADGYWMKDAKRVFPEDTEFQYPPVDVFEIVQQNLIEEFPAAWNNAFDFVHQRFVIPLFKADEVPQVISHLAGCVKPGGWMQLVEMDFQTPVSQPIESCKAVQAFHKLTSSVVSDPLAATKLADRLSHAGFVNVDYKAVDMLAGSAHPDPELGERGLQNLLSILGFFQSFTGPEIIGFNEQEWTDLPKQLAEEMRKYHFALRVYFVWGQKPGEE</sequence>
<dbReference type="InterPro" id="IPR029063">
    <property type="entry name" value="SAM-dependent_MTases_sf"/>
</dbReference>
<dbReference type="RefSeq" id="XP_020116779.1">
    <property type="nucleotide sequence ID" value="XM_020263198.1"/>
</dbReference>
<dbReference type="EMBL" id="LFMY01000014">
    <property type="protein sequence ID" value="OKL56658.1"/>
    <property type="molecule type" value="Genomic_DNA"/>
</dbReference>
<dbReference type="GeneID" id="31008047"/>
<evidence type="ECO:0000313" key="2">
    <source>
        <dbReference type="Proteomes" id="UP000214365"/>
    </source>
</evidence>
<proteinExistence type="predicted"/>
<dbReference type="STRING" id="1441469.A0A225AHU4"/>
<comment type="caution">
    <text evidence="1">The sequence shown here is derived from an EMBL/GenBank/DDBJ whole genome shotgun (WGS) entry which is preliminary data.</text>
</comment>
<dbReference type="SUPFAM" id="SSF53335">
    <property type="entry name" value="S-adenosyl-L-methionine-dependent methyltransferases"/>
    <property type="match status" value="1"/>
</dbReference>
<name>A0A225AHU4_TALAT</name>
<protein>
    <recommendedName>
        <fullName evidence="3">Methyltransferase domain-containing protein</fullName>
    </recommendedName>
</protein>
<evidence type="ECO:0000313" key="1">
    <source>
        <dbReference type="EMBL" id="OKL56658.1"/>
    </source>
</evidence>
<dbReference type="AlphaFoldDB" id="A0A225AHU4"/>
<accession>A0A225AHU4</accession>
<keyword evidence="2" id="KW-1185">Reference proteome</keyword>
<gene>
    <name evidence="1" type="ORF">UA08_08291</name>
</gene>